<proteinExistence type="inferred from homology"/>
<keyword evidence="12 18" id="KW-0175">Coiled coil</keyword>
<evidence type="ECO:0000256" key="18">
    <source>
        <dbReference type="SAM" id="Coils"/>
    </source>
</evidence>
<evidence type="ECO:0000256" key="15">
    <source>
        <dbReference type="ARBA" id="ARBA00023212"/>
    </source>
</evidence>
<dbReference type="Pfam" id="PF12761">
    <property type="entry name" value="End3"/>
    <property type="match status" value="1"/>
</dbReference>
<dbReference type="SUPFAM" id="SSF47473">
    <property type="entry name" value="EF-hand"/>
    <property type="match status" value="2"/>
</dbReference>
<feature type="domain" description="EF-hand" evidence="20">
    <location>
        <begin position="42"/>
        <end position="77"/>
    </location>
</feature>
<keyword evidence="11" id="KW-0106">Calcium</keyword>
<name>A0A6G1I0N8_9PEZI</name>
<dbReference type="PROSITE" id="PS00018">
    <property type="entry name" value="EF_HAND_1"/>
    <property type="match status" value="1"/>
</dbReference>
<evidence type="ECO:0000256" key="11">
    <source>
        <dbReference type="ARBA" id="ARBA00022837"/>
    </source>
</evidence>
<evidence type="ECO:0000256" key="5">
    <source>
        <dbReference type="ARBA" id="ARBA00011159"/>
    </source>
</evidence>
<dbReference type="PANTHER" id="PTHR11216:SF74">
    <property type="entry name" value="ACTIN CYTOSKELETON-REGULATORY COMPLEX PROTEIN END3"/>
    <property type="match status" value="1"/>
</dbReference>
<dbReference type="InterPro" id="IPR011992">
    <property type="entry name" value="EF-hand-dom_pair"/>
</dbReference>
<evidence type="ECO:0000256" key="1">
    <source>
        <dbReference type="ARBA" id="ARBA00004125"/>
    </source>
</evidence>
<evidence type="ECO:0000259" key="20">
    <source>
        <dbReference type="PROSITE" id="PS50222"/>
    </source>
</evidence>
<dbReference type="GO" id="GO:0010008">
    <property type="term" value="C:endosome membrane"/>
    <property type="evidence" value="ECO:0007669"/>
    <property type="project" value="UniProtKB-SubCell"/>
</dbReference>
<feature type="domain" description="EH" evidence="19">
    <location>
        <begin position="139"/>
        <end position="226"/>
    </location>
</feature>
<evidence type="ECO:0000256" key="12">
    <source>
        <dbReference type="ARBA" id="ARBA00023054"/>
    </source>
</evidence>
<evidence type="ECO:0000259" key="19">
    <source>
        <dbReference type="PROSITE" id="PS50031"/>
    </source>
</evidence>
<keyword evidence="7" id="KW-0963">Cytoplasm</keyword>
<sequence length="397" mass="43965">MSSKRIEQAEIEKYWEIFSSLTGGGTHLSGAQAAPILKNSQLRDSQLERVWDLADVDGDGSLDFEEFCVAMRLIFDLVNGEYADVPQTLPDWLVPASKAHLITATNALSGNAPAFERPASPDESSGLKSGFDWYMSPSNRSKYEAIYTAHRMPHGDLAFDALHDLYAELDVPDSEIRVAWTLVAGKAEAVNKDAACAFLHLLSQRQDGFRLPRTVPASLRSSFEQGRIEYDVDKVQPGRRWAVDKDADNATSRKGRFGDAYLSRLGVGDRSGGVGARGTDFSGTPADGEWEGVRLKRQLKDLEDKIARSEKAVEGRRKGRRDGGPALVKRELEMLLEWKKKELRGLEEGSGGKTGGLEGLKADIEVVREQVEGLEGHLRERERVLQDLRAQIEVERA</sequence>
<dbReference type="GO" id="GO:0005886">
    <property type="term" value="C:plasma membrane"/>
    <property type="evidence" value="ECO:0007669"/>
    <property type="project" value="UniProtKB-SubCell"/>
</dbReference>
<dbReference type="InterPro" id="IPR000261">
    <property type="entry name" value="EH_dom"/>
</dbReference>
<evidence type="ECO:0000256" key="7">
    <source>
        <dbReference type="ARBA" id="ARBA00022490"/>
    </source>
</evidence>
<accession>A0A6G1I0N8</accession>
<dbReference type="CDD" id="cd00052">
    <property type="entry name" value="EH"/>
    <property type="match status" value="1"/>
</dbReference>
<dbReference type="PROSITE" id="PS50222">
    <property type="entry name" value="EF_HAND_2"/>
    <property type="match status" value="1"/>
</dbReference>
<dbReference type="InterPro" id="IPR018247">
    <property type="entry name" value="EF_Hand_1_Ca_BS"/>
</dbReference>
<comment type="subunit">
    <text evidence="5">Component of the PAN1 actin cytoskeleton-regulatory complex.</text>
</comment>
<dbReference type="EMBL" id="ML996692">
    <property type="protein sequence ID" value="KAF2401686.1"/>
    <property type="molecule type" value="Genomic_DNA"/>
</dbReference>
<dbReference type="InterPro" id="IPR025604">
    <property type="entry name" value="End3"/>
</dbReference>
<protein>
    <recommendedName>
        <fullName evidence="17">Endocytosis protein 3</fullName>
    </recommendedName>
</protein>
<dbReference type="PROSITE" id="PS50031">
    <property type="entry name" value="EH"/>
    <property type="match status" value="2"/>
</dbReference>
<dbReference type="InterPro" id="IPR002048">
    <property type="entry name" value="EF_hand_dom"/>
</dbReference>
<keyword evidence="13" id="KW-0472">Membrane</keyword>
<evidence type="ECO:0000256" key="14">
    <source>
        <dbReference type="ARBA" id="ARBA00023203"/>
    </source>
</evidence>
<evidence type="ECO:0000256" key="17">
    <source>
        <dbReference type="ARBA" id="ARBA00029684"/>
    </source>
</evidence>
<dbReference type="Pfam" id="PF12763">
    <property type="entry name" value="EH"/>
    <property type="match status" value="1"/>
</dbReference>
<evidence type="ECO:0000256" key="10">
    <source>
        <dbReference type="ARBA" id="ARBA00022753"/>
    </source>
</evidence>
<evidence type="ECO:0000256" key="16">
    <source>
        <dbReference type="ARBA" id="ARBA00025194"/>
    </source>
</evidence>
<keyword evidence="14" id="KW-0009">Actin-binding</keyword>
<dbReference type="GO" id="GO:0003779">
    <property type="term" value="F:actin binding"/>
    <property type="evidence" value="ECO:0007669"/>
    <property type="project" value="UniProtKB-KW"/>
</dbReference>
<keyword evidence="10" id="KW-0967">Endosome</keyword>
<keyword evidence="15" id="KW-0206">Cytoskeleton</keyword>
<gene>
    <name evidence="21" type="ORF">EJ06DRAFT_474495</name>
</gene>
<comment type="function">
    <text evidence="16">Component of the PAN1 actin cytoskeleton-regulatory complex required for the internalization of endosomes during actin-coupled endocytosis. The complex links the site of endocytosis to the cell membrane-associated actin cytoskeleton. Mediates uptake of external molecules and vacuolar degradation of plasma membrane proteins. Plays a role in the proper organization of the cell membrane-associated actin cytoskeleton and promotes its destabilization.</text>
</comment>
<evidence type="ECO:0000256" key="3">
    <source>
        <dbReference type="ARBA" id="ARBA00004413"/>
    </source>
</evidence>
<evidence type="ECO:0000256" key="2">
    <source>
        <dbReference type="ARBA" id="ARBA00004134"/>
    </source>
</evidence>
<comment type="similarity">
    <text evidence="4">Belongs to the END3 family.</text>
</comment>
<dbReference type="Gene3D" id="1.10.238.10">
    <property type="entry name" value="EF-hand"/>
    <property type="match status" value="2"/>
</dbReference>
<keyword evidence="22" id="KW-1185">Reference proteome</keyword>
<evidence type="ECO:0000256" key="9">
    <source>
        <dbReference type="ARBA" id="ARBA00022737"/>
    </source>
</evidence>
<dbReference type="PANTHER" id="PTHR11216">
    <property type="entry name" value="EH DOMAIN"/>
    <property type="match status" value="1"/>
</dbReference>
<evidence type="ECO:0000256" key="6">
    <source>
        <dbReference type="ARBA" id="ARBA00022475"/>
    </source>
</evidence>
<dbReference type="OrthoDB" id="1716625at2759"/>
<feature type="domain" description="EH" evidence="19">
    <location>
        <begin position="10"/>
        <end position="100"/>
    </location>
</feature>
<keyword evidence="6" id="KW-1003">Cell membrane</keyword>
<dbReference type="GO" id="GO:0005509">
    <property type="term" value="F:calcium ion binding"/>
    <property type="evidence" value="ECO:0007669"/>
    <property type="project" value="InterPro"/>
</dbReference>
<evidence type="ECO:0000313" key="22">
    <source>
        <dbReference type="Proteomes" id="UP000799640"/>
    </source>
</evidence>
<dbReference type="SMART" id="SM00027">
    <property type="entry name" value="EH"/>
    <property type="match status" value="2"/>
</dbReference>
<dbReference type="GO" id="GO:0007015">
    <property type="term" value="P:actin filament organization"/>
    <property type="evidence" value="ECO:0007669"/>
    <property type="project" value="InterPro"/>
</dbReference>
<dbReference type="SMART" id="SM00054">
    <property type="entry name" value="EFh"/>
    <property type="match status" value="1"/>
</dbReference>
<dbReference type="GO" id="GO:0006897">
    <property type="term" value="P:endocytosis"/>
    <property type="evidence" value="ECO:0007669"/>
    <property type="project" value="UniProtKB-KW"/>
</dbReference>
<comment type="subcellular location">
    <subcellularLocation>
        <location evidence="3">Cell membrane</location>
        <topology evidence="3">Peripheral membrane protein</topology>
        <orientation evidence="3">Cytoplasmic side</orientation>
    </subcellularLocation>
    <subcellularLocation>
        <location evidence="2">Cytoplasm</location>
        <location evidence="2">Cytoskeleton</location>
        <location evidence="2">Actin patch</location>
    </subcellularLocation>
    <subcellularLocation>
        <location evidence="1">Endosome membrane</location>
        <topology evidence="1">Peripheral membrane protein</topology>
        <orientation evidence="1">Cytoplasmic side</orientation>
    </subcellularLocation>
</comment>
<dbReference type="GO" id="GO:0016197">
    <property type="term" value="P:endosomal transport"/>
    <property type="evidence" value="ECO:0007669"/>
    <property type="project" value="TreeGrafter"/>
</dbReference>
<organism evidence="21 22">
    <name type="scientific">Trichodelitschia bisporula</name>
    <dbReference type="NCBI Taxonomy" id="703511"/>
    <lineage>
        <taxon>Eukaryota</taxon>
        <taxon>Fungi</taxon>
        <taxon>Dikarya</taxon>
        <taxon>Ascomycota</taxon>
        <taxon>Pezizomycotina</taxon>
        <taxon>Dothideomycetes</taxon>
        <taxon>Dothideomycetes incertae sedis</taxon>
        <taxon>Phaeotrichales</taxon>
        <taxon>Phaeotrichaceae</taxon>
        <taxon>Trichodelitschia</taxon>
    </lineage>
</organism>
<evidence type="ECO:0000256" key="8">
    <source>
        <dbReference type="ARBA" id="ARBA00022583"/>
    </source>
</evidence>
<evidence type="ECO:0000313" key="21">
    <source>
        <dbReference type="EMBL" id="KAF2401686.1"/>
    </source>
</evidence>
<dbReference type="AlphaFoldDB" id="A0A6G1I0N8"/>
<reference evidence="21" key="1">
    <citation type="journal article" date="2020" name="Stud. Mycol.">
        <title>101 Dothideomycetes genomes: a test case for predicting lifestyles and emergence of pathogens.</title>
        <authorList>
            <person name="Haridas S."/>
            <person name="Albert R."/>
            <person name="Binder M."/>
            <person name="Bloem J."/>
            <person name="Labutti K."/>
            <person name="Salamov A."/>
            <person name="Andreopoulos B."/>
            <person name="Baker S."/>
            <person name="Barry K."/>
            <person name="Bills G."/>
            <person name="Bluhm B."/>
            <person name="Cannon C."/>
            <person name="Castanera R."/>
            <person name="Culley D."/>
            <person name="Daum C."/>
            <person name="Ezra D."/>
            <person name="Gonzalez J."/>
            <person name="Henrissat B."/>
            <person name="Kuo A."/>
            <person name="Liang C."/>
            <person name="Lipzen A."/>
            <person name="Lutzoni F."/>
            <person name="Magnuson J."/>
            <person name="Mondo S."/>
            <person name="Nolan M."/>
            <person name="Ohm R."/>
            <person name="Pangilinan J."/>
            <person name="Park H.-J."/>
            <person name="Ramirez L."/>
            <person name="Alfaro M."/>
            <person name="Sun H."/>
            <person name="Tritt A."/>
            <person name="Yoshinaga Y."/>
            <person name="Zwiers L.-H."/>
            <person name="Turgeon B."/>
            <person name="Goodwin S."/>
            <person name="Spatafora J."/>
            <person name="Crous P."/>
            <person name="Grigoriev I."/>
        </authorList>
    </citation>
    <scope>NUCLEOTIDE SEQUENCE</scope>
    <source>
        <strain evidence="21">CBS 262.69</strain>
    </source>
</reference>
<evidence type="ECO:0000256" key="13">
    <source>
        <dbReference type="ARBA" id="ARBA00023136"/>
    </source>
</evidence>
<dbReference type="GO" id="GO:0030479">
    <property type="term" value="C:actin cortical patch"/>
    <property type="evidence" value="ECO:0007669"/>
    <property type="project" value="UniProtKB-SubCell"/>
</dbReference>
<keyword evidence="8" id="KW-0254">Endocytosis</keyword>
<dbReference type="Proteomes" id="UP000799640">
    <property type="component" value="Unassembled WGS sequence"/>
</dbReference>
<evidence type="ECO:0000256" key="4">
    <source>
        <dbReference type="ARBA" id="ARBA00009909"/>
    </source>
</evidence>
<feature type="coiled-coil region" evidence="18">
    <location>
        <begin position="357"/>
        <end position="391"/>
    </location>
</feature>
<keyword evidence="9" id="KW-0677">Repeat</keyword>